<evidence type="ECO:0000256" key="1">
    <source>
        <dbReference type="SAM" id="MobiDB-lite"/>
    </source>
</evidence>
<protein>
    <submittedName>
        <fullName evidence="2">Uncharacterized protein</fullName>
    </submittedName>
</protein>
<evidence type="ECO:0000313" key="2">
    <source>
        <dbReference type="EMBL" id="CAI9287916.1"/>
    </source>
</evidence>
<accession>A0AA35Z8K5</accession>
<feature type="compositionally biased region" description="Low complexity" evidence="1">
    <location>
        <begin position="146"/>
        <end position="155"/>
    </location>
</feature>
<reference evidence="2" key="1">
    <citation type="submission" date="2023-04" db="EMBL/GenBank/DDBJ databases">
        <authorList>
            <person name="Vijverberg K."/>
            <person name="Xiong W."/>
            <person name="Schranz E."/>
        </authorList>
    </citation>
    <scope>NUCLEOTIDE SEQUENCE</scope>
</reference>
<proteinExistence type="predicted"/>
<gene>
    <name evidence="2" type="ORF">LSALG_LOCUS27251</name>
</gene>
<feature type="region of interest" description="Disordered" evidence="1">
    <location>
        <begin position="132"/>
        <end position="155"/>
    </location>
</feature>
<sequence length="155" mass="17538">MQFYLEEINNLKQSLSVLVAGERKWMTEVGGEKLGDEKGKSIIEKTWGIVGILDECNTDSPNLAFGRFGILTNHFGIISSSITISVDEMPYQINIMEDIFESLNLSSVLTSNDFYQRMLWWKEDSIGENESLNSEVPIQLEEENLSPESSPMKAH</sequence>
<organism evidence="2 3">
    <name type="scientific">Lactuca saligna</name>
    <name type="common">Willowleaf lettuce</name>
    <dbReference type="NCBI Taxonomy" id="75948"/>
    <lineage>
        <taxon>Eukaryota</taxon>
        <taxon>Viridiplantae</taxon>
        <taxon>Streptophyta</taxon>
        <taxon>Embryophyta</taxon>
        <taxon>Tracheophyta</taxon>
        <taxon>Spermatophyta</taxon>
        <taxon>Magnoliopsida</taxon>
        <taxon>eudicotyledons</taxon>
        <taxon>Gunneridae</taxon>
        <taxon>Pentapetalae</taxon>
        <taxon>asterids</taxon>
        <taxon>campanulids</taxon>
        <taxon>Asterales</taxon>
        <taxon>Asteraceae</taxon>
        <taxon>Cichorioideae</taxon>
        <taxon>Cichorieae</taxon>
        <taxon>Lactucinae</taxon>
        <taxon>Lactuca</taxon>
    </lineage>
</organism>
<name>A0AA35Z8K5_LACSI</name>
<keyword evidence="3" id="KW-1185">Reference proteome</keyword>
<evidence type="ECO:0000313" key="3">
    <source>
        <dbReference type="Proteomes" id="UP001177003"/>
    </source>
</evidence>
<dbReference type="AlphaFoldDB" id="A0AA35Z8K5"/>
<dbReference type="EMBL" id="OX465081">
    <property type="protein sequence ID" value="CAI9287916.1"/>
    <property type="molecule type" value="Genomic_DNA"/>
</dbReference>
<dbReference type="Proteomes" id="UP001177003">
    <property type="component" value="Chromosome 5"/>
</dbReference>